<organism evidence="2 3">
    <name type="scientific">Amycolatopsis pigmentata</name>
    <dbReference type="NCBI Taxonomy" id="450801"/>
    <lineage>
        <taxon>Bacteria</taxon>
        <taxon>Bacillati</taxon>
        <taxon>Actinomycetota</taxon>
        <taxon>Actinomycetes</taxon>
        <taxon>Pseudonocardiales</taxon>
        <taxon>Pseudonocardiaceae</taxon>
        <taxon>Amycolatopsis</taxon>
    </lineage>
</organism>
<comment type="caution">
    <text evidence="2">The sequence shown here is derived from an EMBL/GenBank/DDBJ whole genome shotgun (WGS) entry which is preliminary data.</text>
</comment>
<keyword evidence="1" id="KW-0732">Signal</keyword>
<feature type="chain" id="PRO_5045929968" description="Lipoprotein" evidence="1">
    <location>
        <begin position="24"/>
        <end position="186"/>
    </location>
</feature>
<proteinExistence type="predicted"/>
<protein>
    <recommendedName>
        <fullName evidence="4">Lipoprotein</fullName>
    </recommendedName>
</protein>
<gene>
    <name evidence="2" type="ORF">ACFSXZ_32295</name>
</gene>
<sequence>MTPHRTRNRIAGALFAALMPICATVSGCTSPAHLRLTQDDRVHLETPAPNSTVRVPFTVKWTAKDFTTADPRIGTDNTNRPVLPDQGYFAVFVDKEPMAPGESFQSLLPAGSSCAKNPTCPDMSTLRNLGVLVTDTTSVTVDAVSSGKGVGGAGSATHAVTIVLVDARGQRIGDSNWYTSFTVQGR</sequence>
<dbReference type="Proteomes" id="UP001597417">
    <property type="component" value="Unassembled WGS sequence"/>
</dbReference>
<keyword evidence="3" id="KW-1185">Reference proteome</keyword>
<evidence type="ECO:0008006" key="4">
    <source>
        <dbReference type="Google" id="ProtNLM"/>
    </source>
</evidence>
<evidence type="ECO:0000313" key="3">
    <source>
        <dbReference type="Proteomes" id="UP001597417"/>
    </source>
</evidence>
<accession>A0ABW5G3T2</accession>
<reference evidence="3" key="1">
    <citation type="journal article" date="2019" name="Int. J. Syst. Evol. Microbiol.">
        <title>The Global Catalogue of Microorganisms (GCM) 10K type strain sequencing project: providing services to taxonomists for standard genome sequencing and annotation.</title>
        <authorList>
            <consortium name="The Broad Institute Genomics Platform"/>
            <consortium name="The Broad Institute Genome Sequencing Center for Infectious Disease"/>
            <person name="Wu L."/>
            <person name="Ma J."/>
        </authorList>
    </citation>
    <scope>NUCLEOTIDE SEQUENCE [LARGE SCALE GENOMIC DNA]</scope>
    <source>
        <strain evidence="3">CGMCC 4.7645</strain>
    </source>
</reference>
<name>A0ABW5G3T2_9PSEU</name>
<dbReference type="EMBL" id="JBHUKR010000021">
    <property type="protein sequence ID" value="MFD2421019.1"/>
    <property type="molecule type" value="Genomic_DNA"/>
</dbReference>
<dbReference type="PROSITE" id="PS51257">
    <property type="entry name" value="PROKAR_LIPOPROTEIN"/>
    <property type="match status" value="1"/>
</dbReference>
<dbReference type="RefSeq" id="WP_378269376.1">
    <property type="nucleotide sequence ID" value="NZ_JBHUKR010000021.1"/>
</dbReference>
<evidence type="ECO:0000256" key="1">
    <source>
        <dbReference type="SAM" id="SignalP"/>
    </source>
</evidence>
<evidence type="ECO:0000313" key="2">
    <source>
        <dbReference type="EMBL" id="MFD2421019.1"/>
    </source>
</evidence>
<feature type="signal peptide" evidence="1">
    <location>
        <begin position="1"/>
        <end position="23"/>
    </location>
</feature>